<dbReference type="RefSeq" id="WP_312741809.1">
    <property type="nucleotide sequence ID" value="NZ_CP116968.1"/>
</dbReference>
<evidence type="ECO:0000256" key="1">
    <source>
        <dbReference type="SAM" id="MobiDB-lite"/>
    </source>
</evidence>
<reference evidence="2 3" key="1">
    <citation type="submission" date="2023-01" db="EMBL/GenBank/DDBJ databases">
        <title>Cultivation and genomic characterization of new, ubiquitous marine nitrite-oxidizing bacteria from the Nitrospirales.</title>
        <authorList>
            <person name="Mueller A.J."/>
            <person name="Daebeler A."/>
            <person name="Herbold C.W."/>
            <person name="Kirkegaard R.H."/>
            <person name="Daims H."/>
        </authorList>
    </citation>
    <scope>NUCLEOTIDE SEQUENCE [LARGE SCALE GENOMIC DNA]</scope>
    <source>
        <strain evidence="2 3">DK</strain>
    </source>
</reference>
<keyword evidence="3" id="KW-1185">Reference proteome</keyword>
<gene>
    <name evidence="2" type="ORF">PQG83_13155</name>
</gene>
<evidence type="ECO:0000313" key="3">
    <source>
        <dbReference type="Proteomes" id="UP001302494"/>
    </source>
</evidence>
<dbReference type="AlphaFoldDB" id="A0AA96JZ08"/>
<organism evidence="2 3">
    <name type="scientific">Candidatus Nitrospira neomarina</name>
    <dbReference type="NCBI Taxonomy" id="3020899"/>
    <lineage>
        <taxon>Bacteria</taxon>
        <taxon>Pseudomonadati</taxon>
        <taxon>Nitrospirota</taxon>
        <taxon>Nitrospiria</taxon>
        <taxon>Nitrospirales</taxon>
        <taxon>Nitrospiraceae</taxon>
        <taxon>Nitrospira</taxon>
    </lineage>
</organism>
<dbReference type="KEGG" id="nneo:PQG83_13155"/>
<protein>
    <submittedName>
        <fullName evidence="2">Uncharacterized protein</fullName>
    </submittedName>
</protein>
<name>A0AA96JZ08_9BACT</name>
<evidence type="ECO:0000313" key="2">
    <source>
        <dbReference type="EMBL" id="WNM60706.1"/>
    </source>
</evidence>
<proteinExistence type="predicted"/>
<accession>A0AA96JZ08</accession>
<sequence length="274" mass="30461">MKNFTGRSMMMKHARRRTHTIVVWAAVLCVPLGVYGQSDSNQGIPIQEAGQTGVLIGGAKNQDAEFFSSENNAKVQWRLSSTPFNYSRVDHGSDVSIRLVALDSVDGPPPCGADGYCNLNACSADPDCPAGLPQQEGESEPYEPPHDEKSIGGSVWLTTGPDGFEGGHSCDFDKGTCNIKVTWSVQPDKYDKWKICWKDWGDTFTNACDVNQKIRKFENNFYVIPDLKEDHHYRIRLEGRKDSNDKWKCLAKARLRNVHLNGTNIKGVVPCIVP</sequence>
<dbReference type="Proteomes" id="UP001302494">
    <property type="component" value="Chromosome"/>
</dbReference>
<dbReference type="EMBL" id="CP116968">
    <property type="protein sequence ID" value="WNM60706.1"/>
    <property type="molecule type" value="Genomic_DNA"/>
</dbReference>
<feature type="region of interest" description="Disordered" evidence="1">
    <location>
        <begin position="130"/>
        <end position="149"/>
    </location>
</feature>